<dbReference type="InterPro" id="IPR001907">
    <property type="entry name" value="ClpP"/>
</dbReference>
<dbReference type="CDD" id="cd07023">
    <property type="entry name" value="S49_Sppa_N_C"/>
    <property type="match status" value="1"/>
</dbReference>
<dbReference type="SUPFAM" id="SSF52096">
    <property type="entry name" value="ClpP/crotonase"/>
    <property type="match status" value="1"/>
</dbReference>
<dbReference type="PANTHER" id="PTHR42987:SF4">
    <property type="entry name" value="PROTEASE SOHB-RELATED"/>
    <property type="match status" value="1"/>
</dbReference>
<reference evidence="8" key="1">
    <citation type="journal article" date="2015" name="Nature">
        <title>rRNA introns, odd ribosomes, and small enigmatic genomes across a large radiation of phyla.</title>
        <authorList>
            <person name="Brown C.T."/>
            <person name="Hug L.A."/>
            <person name="Thomas B.C."/>
            <person name="Sharon I."/>
            <person name="Castelle C.J."/>
            <person name="Singh A."/>
            <person name="Wilkins M.J."/>
            <person name="Williams K.H."/>
            <person name="Banfield J.F."/>
        </authorList>
    </citation>
    <scope>NUCLEOTIDE SEQUENCE [LARGE SCALE GENOMIC DNA]</scope>
</reference>
<evidence type="ECO:0000256" key="1">
    <source>
        <dbReference type="ARBA" id="ARBA00008683"/>
    </source>
</evidence>
<gene>
    <name evidence="8" type="ORF">UT18_C0007G0129</name>
</gene>
<organism evidence="8 9">
    <name type="scientific">candidate division CPR2 bacterium GW2011_GWC2_39_10</name>
    <dbReference type="NCBI Taxonomy" id="1618345"/>
    <lineage>
        <taxon>Bacteria</taxon>
        <taxon>Bacteria division CPR2</taxon>
    </lineage>
</organism>
<evidence type="ECO:0000256" key="3">
    <source>
        <dbReference type="ARBA" id="ARBA00022801"/>
    </source>
</evidence>
<dbReference type="InterPro" id="IPR047272">
    <property type="entry name" value="S49_SppA_C"/>
</dbReference>
<dbReference type="GO" id="GO:0004176">
    <property type="term" value="F:ATP-dependent peptidase activity"/>
    <property type="evidence" value="ECO:0007669"/>
    <property type="project" value="InterPro"/>
</dbReference>
<keyword evidence="2" id="KW-0645">Protease</keyword>
<dbReference type="STRING" id="1618345.UT18_C0007G0129"/>
<sequence length="374" mass="40381">MDTIIPKPPAPSPLTPGSQNNNGNNEVGKNQAVDVPKLPKIKKSAGEFGKAFKWGSGLSFGCFIFIFFAVSFIVIFSVLTDNSNEPESTNKIVETQTEGTGRDKIVVINIAGEIIESSSALDMSNGAVSAIISNELKKAHEDKNVKAVVLSVNSPGGGVNPSFEIYKWVKALKLNNKPVVVSMGDMAASGGYLVAAPADKIYALPTTWTGSIGVIMSLPNYEGLFEKIGYKEIIIKSGKLKDMGSSSRALTDEEKALFQNMINDAYDQFVTIVAEGRGKDKPSIQKIADGRIYSGKQAKENGLVDELGGLDDAIKEAAKLSQITDYTVVEYSRPVSLSEKFLQFKTNINLLGVNLDLKKAQDAKPSLKYQWSIN</sequence>
<dbReference type="GO" id="GO:0004252">
    <property type="term" value="F:serine-type endopeptidase activity"/>
    <property type="evidence" value="ECO:0007669"/>
    <property type="project" value="InterPro"/>
</dbReference>
<keyword evidence="6" id="KW-1133">Transmembrane helix</keyword>
<keyword evidence="3" id="KW-0378">Hydrolase</keyword>
<dbReference type="NCBIfam" id="TIGR00706">
    <property type="entry name" value="SppA_dom"/>
    <property type="match status" value="1"/>
</dbReference>
<comment type="similarity">
    <text evidence="1">Belongs to the peptidase S49 family.</text>
</comment>
<evidence type="ECO:0000256" key="5">
    <source>
        <dbReference type="SAM" id="MobiDB-lite"/>
    </source>
</evidence>
<keyword evidence="6" id="KW-0812">Transmembrane</keyword>
<keyword evidence="6" id="KW-0472">Membrane</keyword>
<dbReference type="InterPro" id="IPR029045">
    <property type="entry name" value="ClpP/crotonase-like_dom_sf"/>
</dbReference>
<dbReference type="AlphaFoldDB" id="A0A0G0LSH8"/>
<name>A0A0G0LSH8_UNCC2</name>
<dbReference type="EMBL" id="LBVV01000007">
    <property type="protein sequence ID" value="KKQ94873.1"/>
    <property type="molecule type" value="Genomic_DNA"/>
</dbReference>
<dbReference type="PRINTS" id="PR00127">
    <property type="entry name" value="CLPPROTEASEP"/>
</dbReference>
<protein>
    <recommendedName>
        <fullName evidence="7">Peptidase S49 domain-containing protein</fullName>
    </recommendedName>
</protein>
<feature type="region of interest" description="Disordered" evidence="5">
    <location>
        <begin position="1"/>
        <end position="32"/>
    </location>
</feature>
<dbReference type="InterPro" id="IPR002142">
    <property type="entry name" value="Peptidase_S49"/>
</dbReference>
<dbReference type="GO" id="GO:0006508">
    <property type="term" value="P:proteolysis"/>
    <property type="evidence" value="ECO:0007669"/>
    <property type="project" value="UniProtKB-KW"/>
</dbReference>
<evidence type="ECO:0000256" key="6">
    <source>
        <dbReference type="SAM" id="Phobius"/>
    </source>
</evidence>
<feature type="compositionally biased region" description="Pro residues" evidence="5">
    <location>
        <begin position="1"/>
        <end position="14"/>
    </location>
</feature>
<evidence type="ECO:0000256" key="4">
    <source>
        <dbReference type="ARBA" id="ARBA00022825"/>
    </source>
</evidence>
<comment type="caution">
    <text evidence="8">The sequence shown here is derived from an EMBL/GenBank/DDBJ whole genome shotgun (WGS) entry which is preliminary data.</text>
</comment>
<accession>A0A0G0LSH8</accession>
<dbReference type="InterPro" id="IPR004635">
    <property type="entry name" value="Pept_S49_SppA"/>
</dbReference>
<feature type="transmembrane region" description="Helical" evidence="6">
    <location>
        <begin position="58"/>
        <end position="79"/>
    </location>
</feature>
<dbReference type="Proteomes" id="UP000034207">
    <property type="component" value="Unassembled WGS sequence"/>
</dbReference>
<dbReference type="Pfam" id="PF01343">
    <property type="entry name" value="Peptidase_S49"/>
    <property type="match status" value="1"/>
</dbReference>
<evidence type="ECO:0000256" key="2">
    <source>
        <dbReference type="ARBA" id="ARBA00022670"/>
    </source>
</evidence>
<keyword evidence="4" id="KW-0720">Serine protease</keyword>
<dbReference type="PANTHER" id="PTHR42987">
    <property type="entry name" value="PEPTIDASE S49"/>
    <property type="match status" value="1"/>
</dbReference>
<proteinExistence type="inferred from homology"/>
<evidence type="ECO:0000259" key="7">
    <source>
        <dbReference type="Pfam" id="PF01343"/>
    </source>
</evidence>
<dbReference type="Gene3D" id="3.90.226.10">
    <property type="entry name" value="2-enoyl-CoA Hydratase, Chain A, domain 1"/>
    <property type="match status" value="2"/>
</dbReference>
<feature type="domain" description="Peptidase S49" evidence="7">
    <location>
        <begin position="174"/>
        <end position="323"/>
    </location>
</feature>
<evidence type="ECO:0000313" key="8">
    <source>
        <dbReference type="EMBL" id="KKQ94873.1"/>
    </source>
</evidence>
<evidence type="ECO:0000313" key="9">
    <source>
        <dbReference type="Proteomes" id="UP000034207"/>
    </source>
</evidence>